<name>A0A2S2E495_9ALTE</name>
<reference evidence="2 3" key="1">
    <citation type="submission" date="2018-05" db="EMBL/GenBank/DDBJ databases">
        <title>Salinimonas sp. HMF8227 Genome sequencing and assembly.</title>
        <authorList>
            <person name="Kang H."/>
            <person name="Kang J."/>
            <person name="Cha I."/>
            <person name="Kim H."/>
            <person name="Joh K."/>
        </authorList>
    </citation>
    <scope>NUCLEOTIDE SEQUENCE [LARGE SCALE GENOMIC DNA]</scope>
    <source>
        <strain evidence="2 3">HMF8227</strain>
    </source>
</reference>
<dbReference type="RefSeq" id="WP_204101049.1">
    <property type="nucleotide sequence ID" value="NZ_CP029347.1"/>
</dbReference>
<dbReference type="InterPro" id="IPR004360">
    <property type="entry name" value="Glyas_Fos-R_dOase_dom"/>
</dbReference>
<keyword evidence="3" id="KW-1185">Reference proteome</keyword>
<dbReference type="PANTHER" id="PTHR33993:SF2">
    <property type="entry name" value="VOC DOMAIN-CONTAINING PROTEIN"/>
    <property type="match status" value="1"/>
</dbReference>
<dbReference type="PANTHER" id="PTHR33993">
    <property type="entry name" value="GLYOXALASE-RELATED"/>
    <property type="match status" value="1"/>
</dbReference>
<dbReference type="AlphaFoldDB" id="A0A2S2E495"/>
<evidence type="ECO:0000313" key="2">
    <source>
        <dbReference type="EMBL" id="AWL12478.1"/>
    </source>
</evidence>
<dbReference type="KEGG" id="salh:HMF8227_02008"/>
<accession>A0A2S2E495</accession>
<sequence>MKPNPVGWFEIPCLDIERAKLFYHNAFDAEFEQLEMGPCQMAMFPYDHDKPQCTGALVQGPDYEPNHKGVLIYFVCDEVTAQLTRINSAGGRTLEEKMSIGEHGFIGLFEDSEGNRLGLHSMK</sequence>
<feature type="domain" description="Glyoxalase/fosfomycin resistance/dioxygenase" evidence="1">
    <location>
        <begin position="7"/>
        <end position="117"/>
    </location>
</feature>
<organism evidence="2 3">
    <name type="scientific">Saliniradius amylolyticus</name>
    <dbReference type="NCBI Taxonomy" id="2183582"/>
    <lineage>
        <taxon>Bacteria</taxon>
        <taxon>Pseudomonadati</taxon>
        <taxon>Pseudomonadota</taxon>
        <taxon>Gammaproteobacteria</taxon>
        <taxon>Alteromonadales</taxon>
        <taxon>Alteromonadaceae</taxon>
        <taxon>Saliniradius</taxon>
    </lineage>
</organism>
<dbReference type="CDD" id="cd07247">
    <property type="entry name" value="SgaA_N_like"/>
    <property type="match status" value="1"/>
</dbReference>
<dbReference type="Proteomes" id="UP000245728">
    <property type="component" value="Chromosome"/>
</dbReference>
<dbReference type="Gene3D" id="3.10.180.10">
    <property type="entry name" value="2,3-Dihydroxybiphenyl 1,2-Dioxygenase, domain 1"/>
    <property type="match status" value="1"/>
</dbReference>
<dbReference type="SUPFAM" id="SSF54593">
    <property type="entry name" value="Glyoxalase/Bleomycin resistance protein/Dihydroxybiphenyl dioxygenase"/>
    <property type="match status" value="1"/>
</dbReference>
<dbReference type="Pfam" id="PF00903">
    <property type="entry name" value="Glyoxalase"/>
    <property type="match status" value="1"/>
</dbReference>
<proteinExistence type="predicted"/>
<dbReference type="InterPro" id="IPR052164">
    <property type="entry name" value="Anthracycline_SecMetBiosynth"/>
</dbReference>
<dbReference type="InterPro" id="IPR029068">
    <property type="entry name" value="Glyas_Bleomycin-R_OHBP_Dase"/>
</dbReference>
<dbReference type="EMBL" id="CP029347">
    <property type="protein sequence ID" value="AWL12478.1"/>
    <property type="molecule type" value="Genomic_DNA"/>
</dbReference>
<gene>
    <name evidence="2" type="ORF">HMF8227_02008</name>
</gene>
<evidence type="ECO:0000259" key="1">
    <source>
        <dbReference type="Pfam" id="PF00903"/>
    </source>
</evidence>
<evidence type="ECO:0000313" key="3">
    <source>
        <dbReference type="Proteomes" id="UP000245728"/>
    </source>
</evidence>
<protein>
    <recommendedName>
        <fullName evidence="1">Glyoxalase/fosfomycin resistance/dioxygenase domain-containing protein</fullName>
    </recommendedName>
</protein>